<dbReference type="RefSeq" id="WP_138721285.1">
    <property type="nucleotide sequence ID" value="NZ_SSHJ02000001.1"/>
</dbReference>
<comment type="similarity">
    <text evidence="1">Belongs to the sterol desaturase family.</text>
</comment>
<feature type="domain" description="Fatty acid hydroxylase" evidence="5">
    <location>
        <begin position="10"/>
        <end position="138"/>
    </location>
</feature>
<evidence type="ECO:0000256" key="1">
    <source>
        <dbReference type="ARBA" id="ARBA00009324"/>
    </source>
</evidence>
<evidence type="ECO:0000259" key="5">
    <source>
        <dbReference type="Pfam" id="PF04116"/>
    </source>
</evidence>
<feature type="transmembrane region" description="Helical" evidence="4">
    <location>
        <begin position="53"/>
        <end position="68"/>
    </location>
</feature>
<keyword evidence="2" id="KW-0125">Carotenoid biosynthesis</keyword>
<keyword evidence="4" id="KW-1133">Transmembrane helix</keyword>
<proteinExistence type="inferred from homology"/>
<name>A0ABW9J1T9_9SPHI</name>
<protein>
    <submittedName>
        <fullName evidence="6">Sterol desaturase family protein</fullName>
    </submittedName>
</protein>
<keyword evidence="7" id="KW-1185">Reference proteome</keyword>
<evidence type="ECO:0000313" key="6">
    <source>
        <dbReference type="EMBL" id="MFN0254100.1"/>
    </source>
</evidence>
<dbReference type="InterPro" id="IPR006694">
    <property type="entry name" value="Fatty_acid_hydroxylase"/>
</dbReference>
<evidence type="ECO:0000313" key="7">
    <source>
        <dbReference type="Proteomes" id="UP001517247"/>
    </source>
</evidence>
<evidence type="ECO:0000256" key="4">
    <source>
        <dbReference type="SAM" id="Phobius"/>
    </source>
</evidence>
<dbReference type="PANTHER" id="PTHR31899:SF9">
    <property type="entry name" value="BETA-CAROTENE 3-HYDROXYLASE 1, CHLOROPLASTIC"/>
    <property type="match status" value="1"/>
</dbReference>
<comment type="caution">
    <text evidence="6">The sequence shown here is derived from an EMBL/GenBank/DDBJ whole genome shotgun (WGS) entry which is preliminary data.</text>
</comment>
<feature type="transmembrane region" description="Helical" evidence="4">
    <location>
        <begin position="75"/>
        <end position="94"/>
    </location>
</feature>
<evidence type="ECO:0000256" key="2">
    <source>
        <dbReference type="ARBA" id="ARBA00022746"/>
    </source>
</evidence>
<keyword evidence="4" id="KW-0812">Transmembrane</keyword>
<gene>
    <name evidence="6" type="ORF">E6A44_000845</name>
</gene>
<dbReference type="InterPro" id="IPR045019">
    <property type="entry name" value="BETA-OHASE-like"/>
</dbReference>
<sequence length="167" mass="20074">MIWIIIACVVGTFIVMESVAWLAHKYLMHGFLWYLHKDHHKKDDGQVFEKNDFFFVLFATPAIILFLFGSVYGNVIMMSIAGGITLYGFCYFMVHDIFIHQRFKWFRNTNNIYLKAIRRAHKMHHKHLGKHDGECFGMLWVPFKYFKEAYRQQKMQQQNNIERNTRN</sequence>
<evidence type="ECO:0000256" key="3">
    <source>
        <dbReference type="ARBA" id="ARBA00023002"/>
    </source>
</evidence>
<reference evidence="6 7" key="1">
    <citation type="submission" date="2024-12" db="EMBL/GenBank/DDBJ databases">
        <authorList>
            <person name="Hu S."/>
        </authorList>
    </citation>
    <scope>NUCLEOTIDE SEQUENCE [LARGE SCALE GENOMIC DNA]</scope>
    <source>
        <strain evidence="6 7">THG-T11</strain>
    </source>
</reference>
<keyword evidence="3" id="KW-0560">Oxidoreductase</keyword>
<dbReference type="EMBL" id="SSHJ02000001">
    <property type="protein sequence ID" value="MFN0254100.1"/>
    <property type="molecule type" value="Genomic_DNA"/>
</dbReference>
<keyword evidence="4" id="KW-0472">Membrane</keyword>
<dbReference type="Proteomes" id="UP001517247">
    <property type="component" value="Unassembled WGS sequence"/>
</dbReference>
<dbReference type="PANTHER" id="PTHR31899">
    <property type="entry name" value="BETA-CAROTENE 3-HYDROXYLASE 1, CHLOROPLASTIC"/>
    <property type="match status" value="1"/>
</dbReference>
<organism evidence="6 7">
    <name type="scientific">Pedobacter ureilyticus</name>
    <dbReference type="NCBI Taxonomy" id="1393051"/>
    <lineage>
        <taxon>Bacteria</taxon>
        <taxon>Pseudomonadati</taxon>
        <taxon>Bacteroidota</taxon>
        <taxon>Sphingobacteriia</taxon>
        <taxon>Sphingobacteriales</taxon>
        <taxon>Sphingobacteriaceae</taxon>
        <taxon>Pedobacter</taxon>
    </lineage>
</organism>
<accession>A0ABW9J1T9</accession>
<dbReference type="Pfam" id="PF04116">
    <property type="entry name" value="FA_hydroxylase"/>
    <property type="match status" value="1"/>
</dbReference>